<dbReference type="Proteomes" id="UP001190700">
    <property type="component" value="Unassembled WGS sequence"/>
</dbReference>
<protein>
    <submittedName>
        <fullName evidence="1">Uncharacterized protein</fullName>
    </submittedName>
</protein>
<gene>
    <name evidence="1" type="ORF">CYMTET_10128</name>
</gene>
<reference evidence="1 2" key="1">
    <citation type="journal article" date="2015" name="Genome Biol. Evol.">
        <title>Comparative Genomics of a Bacterivorous Green Alga Reveals Evolutionary Causalities and Consequences of Phago-Mixotrophic Mode of Nutrition.</title>
        <authorList>
            <person name="Burns J.A."/>
            <person name="Paasch A."/>
            <person name="Narechania A."/>
            <person name="Kim E."/>
        </authorList>
    </citation>
    <scope>NUCLEOTIDE SEQUENCE [LARGE SCALE GENOMIC DNA]</scope>
    <source>
        <strain evidence="1 2">PLY_AMNH</strain>
    </source>
</reference>
<evidence type="ECO:0000313" key="2">
    <source>
        <dbReference type="Proteomes" id="UP001190700"/>
    </source>
</evidence>
<keyword evidence="2" id="KW-1185">Reference proteome</keyword>
<comment type="caution">
    <text evidence="1">The sequence shown here is derived from an EMBL/GenBank/DDBJ whole genome shotgun (WGS) entry which is preliminary data.</text>
</comment>
<organism evidence="1 2">
    <name type="scientific">Cymbomonas tetramitiformis</name>
    <dbReference type="NCBI Taxonomy" id="36881"/>
    <lineage>
        <taxon>Eukaryota</taxon>
        <taxon>Viridiplantae</taxon>
        <taxon>Chlorophyta</taxon>
        <taxon>Pyramimonadophyceae</taxon>
        <taxon>Pyramimonadales</taxon>
        <taxon>Pyramimonadaceae</taxon>
        <taxon>Cymbomonas</taxon>
    </lineage>
</organism>
<accession>A0AAE0GQ63</accession>
<proteinExistence type="predicted"/>
<dbReference type="AlphaFoldDB" id="A0AAE0GQ63"/>
<sequence length="180" mass="19128">MVRGSLTPTLTAATSSAPIAHPLNLLLGLHPSPSPPLPPAPSPPPSPPPPAAVYGIDFDGTDDYLLLPTVSNIRTVAIWLFLSSAQPTSQHYLVDARYGSAQHYLSNTLIGTAWSALHINAMPANITWASLPTDVWTYVVLDTGAAFSDNLNLMSRVNSGSSEAFNCAKGRISEVLYHPL</sequence>
<name>A0AAE0GQ63_9CHLO</name>
<evidence type="ECO:0000313" key="1">
    <source>
        <dbReference type="EMBL" id="KAK3282117.1"/>
    </source>
</evidence>
<dbReference type="EMBL" id="LGRX02003532">
    <property type="protein sequence ID" value="KAK3282117.1"/>
    <property type="molecule type" value="Genomic_DNA"/>
</dbReference>